<dbReference type="DNASU" id="1727914"/>
<name>Q7V8A1_PROMM</name>
<evidence type="ECO:0000313" key="2">
    <source>
        <dbReference type="EMBL" id="CAE20636.1"/>
    </source>
</evidence>
<dbReference type="Gene3D" id="2.60.120.10">
    <property type="entry name" value="Jelly Rolls"/>
    <property type="match status" value="1"/>
</dbReference>
<dbReference type="InterPro" id="IPR011051">
    <property type="entry name" value="RmlC_Cupin_sf"/>
</dbReference>
<sequence length="184" mass="21045">MAEQDLYRFLDKVQQLQKMIQSLETVPGRRELLAACGDHNQVVKLARSWGFEIGRRWGELEPVEQLSSDANLLTRPLPPQGQEQQHLLHAGSNWRLELILSCAASSPEGFWYDQADHEWIVLMKGSARMQLKDPDVCVDLSVGDQLHLAPHRLHRVERTDPHPGTIWLALFWNEQKGPDQLSLS</sequence>
<reference evidence="2 3" key="1">
    <citation type="journal article" date="2003" name="Nature">
        <title>Genome divergence in two Prochlorococcus ecotypes reflects oceanic niche differentiation.</title>
        <authorList>
            <person name="Rocap G."/>
            <person name="Larimer F.W."/>
            <person name="Lamerdin J.E."/>
            <person name="Malfatti S."/>
            <person name="Chain P."/>
            <person name="Ahlgren N.A."/>
            <person name="Arellano A."/>
            <person name="Coleman M."/>
            <person name="Hauser L."/>
            <person name="Hess W.R."/>
            <person name="Johnson Z.I."/>
            <person name="Land M.L."/>
            <person name="Lindell D."/>
            <person name="Post A.F."/>
            <person name="Regala W."/>
            <person name="Shah M."/>
            <person name="Shaw S.L."/>
            <person name="Steglich C."/>
            <person name="Sullivan M.B."/>
            <person name="Ting C.S."/>
            <person name="Tolonen A."/>
            <person name="Webb E.A."/>
            <person name="Zinser E.R."/>
            <person name="Chisholm S.W."/>
        </authorList>
    </citation>
    <scope>NUCLEOTIDE SEQUENCE [LARGE SCALE GENOMIC DNA]</scope>
    <source>
        <strain evidence="3">MIT 9313</strain>
    </source>
</reference>
<keyword evidence="3" id="KW-1185">Reference proteome</keyword>
<dbReference type="CDD" id="cd06981">
    <property type="entry name" value="cupin_reut_a1446"/>
    <property type="match status" value="1"/>
</dbReference>
<dbReference type="EMBL" id="BX548175">
    <property type="protein sequence ID" value="CAE20636.1"/>
    <property type="molecule type" value="Genomic_DNA"/>
</dbReference>
<proteinExistence type="predicted"/>
<dbReference type="NCBIfam" id="TIGR03890">
    <property type="entry name" value="nif11_cupin"/>
    <property type="match status" value="1"/>
</dbReference>
<evidence type="ECO:0000313" key="3">
    <source>
        <dbReference type="Proteomes" id="UP000001423"/>
    </source>
</evidence>
<dbReference type="SUPFAM" id="SSF51182">
    <property type="entry name" value="RmlC-like cupins"/>
    <property type="match status" value="1"/>
</dbReference>
<organism evidence="2 3">
    <name type="scientific">Prochlorococcus marinus (strain MIT 9313)</name>
    <dbReference type="NCBI Taxonomy" id="74547"/>
    <lineage>
        <taxon>Bacteria</taxon>
        <taxon>Bacillati</taxon>
        <taxon>Cyanobacteriota</taxon>
        <taxon>Cyanophyceae</taxon>
        <taxon>Synechococcales</taxon>
        <taxon>Prochlorococcaceae</taxon>
        <taxon>Prochlorococcus</taxon>
    </lineage>
</organism>
<dbReference type="Pfam" id="PF07862">
    <property type="entry name" value="Nif11"/>
    <property type="match status" value="1"/>
</dbReference>
<accession>Q7V8A1</accession>
<protein>
    <recommendedName>
        <fullName evidence="1">Nif11 domain-containing protein</fullName>
    </recommendedName>
</protein>
<evidence type="ECO:0000259" key="1">
    <source>
        <dbReference type="Pfam" id="PF07862"/>
    </source>
</evidence>
<dbReference type="Proteomes" id="UP000001423">
    <property type="component" value="Chromosome"/>
</dbReference>
<dbReference type="AlphaFoldDB" id="Q7V8A1"/>
<dbReference type="eggNOG" id="COG0662">
    <property type="taxonomic scope" value="Bacteria"/>
</dbReference>
<gene>
    <name evidence="2" type="ordered locus">PMT_0461</name>
</gene>
<feature type="domain" description="Nif11" evidence="1">
    <location>
        <begin position="1"/>
        <end position="57"/>
    </location>
</feature>
<dbReference type="HOGENOM" id="CLU_1440399_0_0_3"/>
<dbReference type="KEGG" id="pmt:PMT_0461"/>
<dbReference type="InterPro" id="IPR012903">
    <property type="entry name" value="Nif11"/>
</dbReference>
<dbReference type="InterPro" id="IPR023818">
    <property type="entry name" value="Nif11_cupin"/>
</dbReference>
<dbReference type="OrthoDB" id="9798585at2"/>
<dbReference type="InterPro" id="IPR014710">
    <property type="entry name" value="RmlC-like_jellyroll"/>
</dbReference>